<feature type="transmembrane region" description="Helical" evidence="1">
    <location>
        <begin position="12"/>
        <end position="31"/>
    </location>
</feature>
<keyword evidence="1" id="KW-1133">Transmembrane helix</keyword>
<dbReference type="PANTHER" id="PTHR35788">
    <property type="entry name" value="EXPORTED PROTEIN-RELATED"/>
    <property type="match status" value="1"/>
</dbReference>
<evidence type="ECO:0000256" key="1">
    <source>
        <dbReference type="SAM" id="Phobius"/>
    </source>
</evidence>
<dbReference type="EMBL" id="BARU01027998">
    <property type="protein sequence ID" value="GAH65520.1"/>
    <property type="molecule type" value="Genomic_DNA"/>
</dbReference>
<dbReference type="InterPro" id="IPR052913">
    <property type="entry name" value="Glycopeptide_resist_protein"/>
</dbReference>
<keyword evidence="1" id="KW-0812">Transmembrane</keyword>
<comment type="caution">
    <text evidence="3">The sequence shown here is derived from an EMBL/GenBank/DDBJ whole genome shotgun (WGS) entry which is preliminary data.</text>
</comment>
<sequence>ISNVLDSEIFQPVLGLLSLVCLVLISFGAYVQAHQNKIYPGVRVAGVDIGGKTIAEAENTIKDYVKGWDDQKVIIQFGNDQTKNKFRNIGVTYSAKQLVQKAYSVGHTDDAVESYQEVLSLLYENHQIPLKPQIKDKKWNNFIKSYQAQIEQPAGEPTIQYQNSEINIVLGQPGISINTKKLKEQLISRSKIGPPETIKIPLNSSQIAVPEDQASNILAKANQMSQPVSLTFEGSTFSIDSATIVSWLILNRNDQNFSLSINDSAISGF</sequence>
<keyword evidence="1" id="KW-0472">Membrane</keyword>
<gene>
    <name evidence="3" type="ORF">S03H2_44746</name>
</gene>
<dbReference type="Pfam" id="PF12229">
    <property type="entry name" value="PG_binding_4"/>
    <property type="match status" value="1"/>
</dbReference>
<dbReference type="InterPro" id="IPR022029">
    <property type="entry name" value="YoaR-like_PG-bd"/>
</dbReference>
<reference evidence="3" key="1">
    <citation type="journal article" date="2014" name="Front. Microbiol.">
        <title>High frequency of phylogenetically diverse reductive dehalogenase-homologous genes in deep subseafloor sedimentary metagenomes.</title>
        <authorList>
            <person name="Kawai M."/>
            <person name="Futagami T."/>
            <person name="Toyoda A."/>
            <person name="Takaki Y."/>
            <person name="Nishi S."/>
            <person name="Hori S."/>
            <person name="Arai W."/>
            <person name="Tsubouchi T."/>
            <person name="Morono Y."/>
            <person name="Uchiyama I."/>
            <person name="Ito T."/>
            <person name="Fujiyama A."/>
            <person name="Inagaki F."/>
            <person name="Takami H."/>
        </authorList>
    </citation>
    <scope>NUCLEOTIDE SEQUENCE</scope>
    <source>
        <strain evidence="3">Expedition CK06-06</strain>
    </source>
</reference>
<proteinExistence type="predicted"/>
<protein>
    <recommendedName>
        <fullName evidence="2">YoaR-like putative peptidoglycan binding domain-containing protein</fullName>
    </recommendedName>
</protein>
<evidence type="ECO:0000259" key="2">
    <source>
        <dbReference type="Pfam" id="PF12229"/>
    </source>
</evidence>
<feature type="non-terminal residue" evidence="3">
    <location>
        <position position="1"/>
    </location>
</feature>
<organism evidence="3">
    <name type="scientific">marine sediment metagenome</name>
    <dbReference type="NCBI Taxonomy" id="412755"/>
    <lineage>
        <taxon>unclassified sequences</taxon>
        <taxon>metagenomes</taxon>
        <taxon>ecological metagenomes</taxon>
    </lineage>
</organism>
<accession>X1I8D8</accession>
<feature type="domain" description="YoaR-like putative peptidoglycan binding" evidence="2">
    <location>
        <begin position="85"/>
        <end position="194"/>
    </location>
</feature>
<name>X1I8D8_9ZZZZ</name>
<dbReference type="AlphaFoldDB" id="X1I8D8"/>
<dbReference type="PANTHER" id="PTHR35788:SF1">
    <property type="entry name" value="EXPORTED PROTEIN"/>
    <property type="match status" value="1"/>
</dbReference>
<feature type="non-terminal residue" evidence="3">
    <location>
        <position position="269"/>
    </location>
</feature>
<evidence type="ECO:0000313" key="3">
    <source>
        <dbReference type="EMBL" id="GAH65520.1"/>
    </source>
</evidence>